<accession>A0A2G1W7B8</accession>
<dbReference type="EMBL" id="NIZW01000009">
    <property type="protein sequence ID" value="PHQ34901.1"/>
    <property type="molecule type" value="Genomic_DNA"/>
</dbReference>
<dbReference type="AlphaFoldDB" id="A0A2G1W7B8"/>
<comment type="caution">
    <text evidence="3">The sequence shown here is derived from an EMBL/GenBank/DDBJ whole genome shotgun (WGS) entry which is preliminary data.</text>
</comment>
<name>A0A2G1W7B8_9BACT</name>
<dbReference type="GO" id="GO:0052689">
    <property type="term" value="F:carboxylic ester hydrolase activity"/>
    <property type="evidence" value="ECO:0007669"/>
    <property type="project" value="UniProtKB-ARBA"/>
</dbReference>
<keyword evidence="1" id="KW-0378">Hydrolase</keyword>
<sequence>MKSIAWERELSNAKIEQRSIMIMSRNQILAVGLCLLALPFNLPTFAQEDVSRAAWKAKPYPPLPDDVMRKQVVIWSDGTRMAGDVYLPKNVAADVKLPAIVFVHGTGGVKKMPWSIKLGVESARRGYAFLNFDYRGWGESDSRLMMLEEMPEPDAEGKVAVKARAIRWQMDFGDQITDIRNAIGFIAGEPNVDFERIGVFGTSYGGGLATWMAANDPRVKCAVAQVPGMGGQRGLPYYQHAYTLMAQQARGEVEPVPFKTGAPGGTMAAYKHIRYNPSKNVVYDVFRAVEKLKTPLMIIDAGNEELMDITQQGGLVAQIVKENSSPVEYHVIEGMTHYGIYGEHQDAILKMELNWFDKYLKKSNE</sequence>
<dbReference type="RefSeq" id="WP_099261200.1">
    <property type="nucleotide sequence ID" value="NZ_NIZW01000009.1"/>
</dbReference>
<evidence type="ECO:0000313" key="3">
    <source>
        <dbReference type="EMBL" id="PHQ34901.1"/>
    </source>
</evidence>
<dbReference type="SUPFAM" id="SSF53474">
    <property type="entry name" value="alpha/beta-Hydrolases"/>
    <property type="match status" value="1"/>
</dbReference>
<keyword evidence="4" id="KW-1185">Reference proteome</keyword>
<dbReference type="InterPro" id="IPR029058">
    <property type="entry name" value="AB_hydrolase_fold"/>
</dbReference>
<protein>
    <recommendedName>
        <fullName evidence="2">Xaa-Pro dipeptidyl-peptidase-like domain-containing protein</fullName>
    </recommendedName>
</protein>
<dbReference type="PANTHER" id="PTHR22946">
    <property type="entry name" value="DIENELACTONE HYDROLASE DOMAIN-CONTAINING PROTEIN-RELATED"/>
    <property type="match status" value="1"/>
</dbReference>
<dbReference type="Proteomes" id="UP000225740">
    <property type="component" value="Unassembled WGS sequence"/>
</dbReference>
<evidence type="ECO:0000313" key="4">
    <source>
        <dbReference type="Proteomes" id="UP000225740"/>
    </source>
</evidence>
<evidence type="ECO:0000256" key="1">
    <source>
        <dbReference type="ARBA" id="ARBA00022801"/>
    </source>
</evidence>
<organism evidence="3 4">
    <name type="scientific">Rhodopirellula bahusiensis</name>
    <dbReference type="NCBI Taxonomy" id="2014065"/>
    <lineage>
        <taxon>Bacteria</taxon>
        <taxon>Pseudomonadati</taxon>
        <taxon>Planctomycetota</taxon>
        <taxon>Planctomycetia</taxon>
        <taxon>Pirellulales</taxon>
        <taxon>Pirellulaceae</taxon>
        <taxon>Rhodopirellula</taxon>
    </lineage>
</organism>
<dbReference type="Gene3D" id="3.40.50.1820">
    <property type="entry name" value="alpha/beta hydrolase"/>
    <property type="match status" value="1"/>
</dbReference>
<dbReference type="GeneID" id="90609146"/>
<proteinExistence type="predicted"/>
<gene>
    <name evidence="3" type="ORF">CEE69_13645</name>
</gene>
<dbReference type="PANTHER" id="PTHR22946:SF9">
    <property type="entry name" value="POLYKETIDE TRANSFERASE AF380"/>
    <property type="match status" value="1"/>
</dbReference>
<feature type="domain" description="Xaa-Pro dipeptidyl-peptidase-like" evidence="2">
    <location>
        <begin position="77"/>
        <end position="237"/>
    </location>
</feature>
<evidence type="ECO:0000259" key="2">
    <source>
        <dbReference type="Pfam" id="PF02129"/>
    </source>
</evidence>
<dbReference type="InterPro" id="IPR000383">
    <property type="entry name" value="Xaa-Pro-like_dom"/>
</dbReference>
<dbReference type="InterPro" id="IPR050261">
    <property type="entry name" value="FrsA_esterase"/>
</dbReference>
<dbReference type="Pfam" id="PF02129">
    <property type="entry name" value="Peptidase_S15"/>
    <property type="match status" value="1"/>
</dbReference>
<reference evidence="3 4" key="1">
    <citation type="submission" date="2017-06" db="EMBL/GenBank/DDBJ databases">
        <title>Description of Rhodopirellula bahusiensis sp. nov.</title>
        <authorList>
            <person name="Kizina J."/>
            <person name="Harder J."/>
        </authorList>
    </citation>
    <scope>NUCLEOTIDE SEQUENCE [LARGE SCALE GENOMIC DNA]</scope>
    <source>
        <strain evidence="3 4">SWK21</strain>
    </source>
</reference>